<evidence type="ECO:0000313" key="1">
    <source>
        <dbReference type="Proteomes" id="UP000887579"/>
    </source>
</evidence>
<proteinExistence type="predicted"/>
<sequence>MIRFSTKRFIFITSIGILTLLCSVFYLSNIENLNFVNLENVYAELNNSSESNTDCKFYANPYDPRIADYIKPPHPPASCRSLQAQETSLINETLSLLNPQSSQCQFRYFGHNSGVDDFSIKYDEWIPLNSTNVKLEKDFVDISCQNKLGLEYYRYQWASVVPKNVSSENGKPFQDEDDEHLSVIMLGLDGISRSNFIRQLPKSKALLEKLGFITMEKHTKIADNTLPNWIGILLGQHMYNYEFPATVDNREHIDYDSWTTLLWRRFGQAGYATLFSEDEPKIAGFNYNKRLNGFISRPPTDHYLRPWYLALDEHYLRSRSSTYCYNDIPIHKLQFQYSESFLKEYKGKRKFFWQWSTEVSHDYLNTAGVVDEDFEEWLTNIQPYLNKSIVIVFSDHGNRYDSIRKTVIGRLESRLPFLSIKLPEWFEKKYPKMVDNLKANSKVLTSHFDLHAFLVHILQGNFSSSPPPKLPRGISLFSSIPSNRSCFTAEIPSQFCPCFKEYEISPSNETTIFANLILSKIHDYFKEKNVLDKCAKMELDSIKSISLSLPPSKLSIDELQPTFKGDLYHYRIQFSVKSPSNAIFEGIVVKNKFSGEMNVLNDIERNNRYGNTSHCVDDALLKKLCHCV</sequence>
<organism evidence="1 2">
    <name type="scientific">Panagrolaimus sp. ES5</name>
    <dbReference type="NCBI Taxonomy" id="591445"/>
    <lineage>
        <taxon>Eukaryota</taxon>
        <taxon>Metazoa</taxon>
        <taxon>Ecdysozoa</taxon>
        <taxon>Nematoda</taxon>
        <taxon>Chromadorea</taxon>
        <taxon>Rhabditida</taxon>
        <taxon>Tylenchina</taxon>
        <taxon>Panagrolaimomorpha</taxon>
        <taxon>Panagrolaimoidea</taxon>
        <taxon>Panagrolaimidae</taxon>
        <taxon>Panagrolaimus</taxon>
    </lineage>
</organism>
<dbReference type="WBParaSite" id="ES5_v2.g909.t1">
    <property type="protein sequence ID" value="ES5_v2.g909.t1"/>
    <property type="gene ID" value="ES5_v2.g909"/>
</dbReference>
<name>A0AC34GVT5_9BILA</name>
<dbReference type="Proteomes" id="UP000887579">
    <property type="component" value="Unplaced"/>
</dbReference>
<accession>A0AC34GVT5</accession>
<reference evidence="2" key="1">
    <citation type="submission" date="2022-11" db="UniProtKB">
        <authorList>
            <consortium name="WormBaseParasite"/>
        </authorList>
    </citation>
    <scope>IDENTIFICATION</scope>
</reference>
<evidence type="ECO:0000313" key="2">
    <source>
        <dbReference type="WBParaSite" id="ES5_v2.g909.t1"/>
    </source>
</evidence>
<protein>
    <submittedName>
        <fullName evidence="2">Uncharacterized protein</fullName>
    </submittedName>
</protein>